<evidence type="ECO:0000256" key="1">
    <source>
        <dbReference type="SAM" id="Coils"/>
    </source>
</evidence>
<feature type="compositionally biased region" description="Basic and acidic residues" evidence="2">
    <location>
        <begin position="150"/>
        <end position="178"/>
    </location>
</feature>
<comment type="caution">
    <text evidence="4">The sequence shown here is derived from an EMBL/GenBank/DDBJ whole genome shotgun (WGS) entry which is preliminary data.</text>
</comment>
<reference evidence="4 5" key="1">
    <citation type="journal article" date="2015" name="Nature">
        <title>rRNA introns, odd ribosomes, and small enigmatic genomes across a large radiation of phyla.</title>
        <authorList>
            <person name="Brown C.T."/>
            <person name="Hug L.A."/>
            <person name="Thomas B.C."/>
            <person name="Sharon I."/>
            <person name="Castelle C.J."/>
            <person name="Singh A."/>
            <person name="Wilkins M.J."/>
            <person name="Williams K.H."/>
            <person name="Banfield J.F."/>
        </authorList>
    </citation>
    <scope>NUCLEOTIDE SEQUENCE [LARGE SCALE GENOMIC DNA]</scope>
</reference>
<evidence type="ECO:0000313" key="4">
    <source>
        <dbReference type="EMBL" id="KKR32999.1"/>
    </source>
</evidence>
<dbReference type="Pfam" id="PF13801">
    <property type="entry name" value="Metal_resist"/>
    <property type="match status" value="1"/>
</dbReference>
<dbReference type="AlphaFoldDB" id="A0A0G0PXZ4"/>
<name>A0A0G0PXZ4_9BACT</name>
<accession>A0A0G0PXZ4</accession>
<dbReference type="InterPro" id="IPR012899">
    <property type="entry name" value="LTXXQ"/>
</dbReference>
<gene>
    <name evidence="4" type="ORF">UT63_C0026G0007</name>
</gene>
<protein>
    <recommendedName>
        <fullName evidence="6">Periplasmic heavy metal sensor</fullName>
    </recommendedName>
</protein>
<dbReference type="Proteomes" id="UP000034539">
    <property type="component" value="Unassembled WGS sequence"/>
</dbReference>
<evidence type="ECO:0000256" key="3">
    <source>
        <dbReference type="SAM" id="SignalP"/>
    </source>
</evidence>
<sequence>MKMKLKLFGYSLCIAGLILLASNVYAQPFGDPGNGKMKERTESRMSEVSKELNLSAEQQKQLEAHRKQHREQNAALFSDIKKKRDEIKSELQKPELNMNKINQLQAELKGLMGKIEDDRLNGILEVRKILTAEQFAKFTQLMEKRRHGDKKWEGSREKGMYKPGMDKSGDKMSPKENK</sequence>
<feature type="chain" id="PRO_5002533970" description="Periplasmic heavy metal sensor" evidence="3">
    <location>
        <begin position="27"/>
        <end position="178"/>
    </location>
</feature>
<dbReference type="Gene3D" id="1.20.120.1490">
    <property type="match status" value="1"/>
</dbReference>
<keyword evidence="1" id="KW-0175">Coiled coil</keyword>
<evidence type="ECO:0000313" key="5">
    <source>
        <dbReference type="Proteomes" id="UP000034539"/>
    </source>
</evidence>
<dbReference type="GO" id="GO:0042597">
    <property type="term" value="C:periplasmic space"/>
    <property type="evidence" value="ECO:0007669"/>
    <property type="project" value="InterPro"/>
</dbReference>
<evidence type="ECO:0008006" key="6">
    <source>
        <dbReference type="Google" id="ProtNLM"/>
    </source>
</evidence>
<proteinExistence type="predicted"/>
<dbReference type="InterPro" id="IPR025961">
    <property type="entry name" value="Metal_resist"/>
</dbReference>
<keyword evidence="3" id="KW-0732">Signal</keyword>
<feature type="region of interest" description="Disordered" evidence="2">
    <location>
        <begin position="143"/>
        <end position="178"/>
    </location>
</feature>
<evidence type="ECO:0000256" key="2">
    <source>
        <dbReference type="SAM" id="MobiDB-lite"/>
    </source>
</evidence>
<feature type="signal peptide" evidence="3">
    <location>
        <begin position="1"/>
        <end position="26"/>
    </location>
</feature>
<dbReference type="EMBL" id="LBXN01000026">
    <property type="protein sequence ID" value="KKR32999.1"/>
    <property type="molecule type" value="Genomic_DNA"/>
</dbReference>
<dbReference type="PATRIC" id="fig|1618450.3.peg.683"/>
<organism evidence="4 5">
    <name type="scientific">Candidatus Gottesmanbacteria bacterium GW2011_GWC2_39_8</name>
    <dbReference type="NCBI Taxonomy" id="1618450"/>
    <lineage>
        <taxon>Bacteria</taxon>
        <taxon>Candidatus Gottesmaniibacteriota</taxon>
    </lineage>
</organism>
<feature type="coiled-coil region" evidence="1">
    <location>
        <begin position="55"/>
        <end position="121"/>
    </location>
</feature>
<dbReference type="CDD" id="cd09916">
    <property type="entry name" value="CpxP_like"/>
    <property type="match status" value="1"/>
</dbReference>